<keyword evidence="2" id="KW-0184">Conjugation</keyword>
<evidence type="ECO:0000259" key="4">
    <source>
        <dbReference type="Pfam" id="PF03389"/>
    </source>
</evidence>
<gene>
    <name evidence="5" type="ORF">A9306_09710</name>
</gene>
<dbReference type="Pfam" id="PF03389">
    <property type="entry name" value="MobA_MobL"/>
    <property type="match status" value="1"/>
</dbReference>
<dbReference type="AlphaFoldDB" id="A0A1B8QBU1"/>
<feature type="domain" description="MobA/MobL protein" evidence="4">
    <location>
        <begin position="43"/>
        <end position="211"/>
    </location>
</feature>
<dbReference type="Gene3D" id="3.30.930.30">
    <property type="match status" value="1"/>
</dbReference>
<evidence type="ECO:0000256" key="2">
    <source>
        <dbReference type="ARBA" id="ARBA00022971"/>
    </source>
</evidence>
<evidence type="ECO:0000256" key="3">
    <source>
        <dbReference type="SAM" id="MobiDB-lite"/>
    </source>
</evidence>
<proteinExistence type="inferred from homology"/>
<feature type="region of interest" description="Disordered" evidence="3">
    <location>
        <begin position="144"/>
        <end position="165"/>
    </location>
</feature>
<keyword evidence="6" id="KW-1185">Reference proteome</keyword>
<sequence>MAIGMMSVRVEREGKALPHCQYIAKLDKFAKDSDQVVAHSYGNMPDWAKDNPALFWEMADLHERKNGSTYREHILALPRELSQEQRLVLLGEWIEREIGTKYPYQVVVHNKPALDGGEQPHADLMFSERLNDGIARPFDRFFKRHNSKDPAKSGAKKDNTGLAPAERRTLLKAQRERWGELVNRHLLEHGFAPVVDMRNWKERGLDSKPVNYTMKQMNNTEFKEAYSEMVTTKRELLECKPLTEIEISTPAAFPPRNIYRGP</sequence>
<accession>A0A1B8QBU1</accession>
<organism evidence="5 6">
    <name type="scientific">Faucicola atlantae</name>
    <dbReference type="NCBI Taxonomy" id="34059"/>
    <lineage>
        <taxon>Bacteria</taxon>
        <taxon>Pseudomonadati</taxon>
        <taxon>Pseudomonadota</taxon>
        <taxon>Gammaproteobacteria</taxon>
        <taxon>Moraxellales</taxon>
        <taxon>Moraxellaceae</taxon>
        <taxon>Faucicola</taxon>
    </lineage>
</organism>
<evidence type="ECO:0000256" key="1">
    <source>
        <dbReference type="ARBA" id="ARBA00010873"/>
    </source>
</evidence>
<reference evidence="5 6" key="1">
    <citation type="submission" date="2016-06" db="EMBL/GenBank/DDBJ databases">
        <title>Draft genome of Moraxella atlantae CCUG 59586.</title>
        <authorList>
            <person name="Salva-Serra F."/>
            <person name="Engstrom-Jakobsson H."/>
            <person name="Thorell K."/>
            <person name="Gonzales-Siles L."/>
            <person name="Karlsson R."/>
            <person name="Boulund F."/>
            <person name="Engstrand L."/>
            <person name="Kristiansson E."/>
            <person name="Moore E."/>
        </authorList>
    </citation>
    <scope>NUCLEOTIDE SEQUENCE [LARGE SCALE GENOMIC DNA]</scope>
    <source>
        <strain evidence="5 6">CCUG 59586</strain>
    </source>
</reference>
<evidence type="ECO:0000313" key="6">
    <source>
        <dbReference type="Proteomes" id="UP000092616"/>
    </source>
</evidence>
<comment type="similarity">
    <text evidence="1">Belongs to the MobA/MobL family.</text>
</comment>
<dbReference type="EMBL" id="LZNA01000050">
    <property type="protein sequence ID" value="OBX78204.1"/>
    <property type="molecule type" value="Genomic_DNA"/>
</dbReference>
<evidence type="ECO:0000313" key="5">
    <source>
        <dbReference type="EMBL" id="OBX78204.1"/>
    </source>
</evidence>
<name>A0A1B8QBU1_9GAMM</name>
<protein>
    <recommendedName>
        <fullName evidence="4">MobA/MobL protein domain-containing protein</fullName>
    </recommendedName>
</protein>
<dbReference type="Proteomes" id="UP000092616">
    <property type="component" value="Unassembled WGS sequence"/>
</dbReference>
<comment type="caution">
    <text evidence="5">The sequence shown here is derived from an EMBL/GenBank/DDBJ whole genome shotgun (WGS) entry which is preliminary data.</text>
</comment>
<dbReference type="RefSeq" id="WP_067337919.1">
    <property type="nucleotide sequence ID" value="NZ_LZNA01000050.1"/>
</dbReference>
<dbReference type="InterPro" id="IPR005053">
    <property type="entry name" value="MobA_MobL"/>
</dbReference>